<dbReference type="InterPro" id="IPR042242">
    <property type="entry name" value="RecO_C"/>
</dbReference>
<reference evidence="1 2" key="1">
    <citation type="submission" date="2024-04" db="EMBL/GenBank/DDBJ databases">
        <title>Draft genome sequence of Thalassolituus maritimus NBRC 116585.</title>
        <authorList>
            <person name="Miyakawa T."/>
            <person name="Kusuya Y."/>
            <person name="Miura T."/>
        </authorList>
    </citation>
    <scope>NUCLEOTIDE SEQUENCE [LARGE SCALE GENOMIC DNA]</scope>
    <source>
        <strain evidence="1 2">5NW40-0001</strain>
    </source>
</reference>
<accession>A0ABP9ZVI4</accession>
<comment type="caution">
    <text evidence="1">The sequence shown here is derived from an EMBL/GenBank/DDBJ whole genome shotgun (WGS) entry which is preliminary data.</text>
</comment>
<dbReference type="Pfam" id="PF02565">
    <property type="entry name" value="RecO_C"/>
    <property type="match status" value="1"/>
</dbReference>
<keyword evidence="2" id="KW-1185">Reference proteome</keyword>
<dbReference type="RefSeq" id="WP_353293084.1">
    <property type="nucleotide sequence ID" value="NZ_BAABWH010000001.1"/>
</dbReference>
<dbReference type="EMBL" id="BAABWH010000001">
    <property type="protein sequence ID" value="GAA6144140.1"/>
    <property type="molecule type" value="Genomic_DNA"/>
</dbReference>
<dbReference type="InterPro" id="IPR037278">
    <property type="entry name" value="ARFGAP/RecO"/>
</dbReference>
<dbReference type="Proteomes" id="UP001481413">
    <property type="component" value="Unassembled WGS sequence"/>
</dbReference>
<evidence type="ECO:0000313" key="2">
    <source>
        <dbReference type="Proteomes" id="UP001481413"/>
    </source>
</evidence>
<proteinExistence type="predicted"/>
<dbReference type="PANTHER" id="PTHR33991:SF1">
    <property type="entry name" value="DNA REPAIR PROTEIN RECO"/>
    <property type="match status" value="1"/>
</dbReference>
<dbReference type="Gene3D" id="1.20.1440.120">
    <property type="entry name" value="Recombination protein O, C-terminal domain"/>
    <property type="match status" value="1"/>
</dbReference>
<organism evidence="1 2">
    <name type="scientific">Thalassolituus maritimus</name>
    <dbReference type="NCBI Taxonomy" id="484498"/>
    <lineage>
        <taxon>Bacteria</taxon>
        <taxon>Pseudomonadati</taxon>
        <taxon>Pseudomonadota</taxon>
        <taxon>Gammaproteobacteria</taxon>
        <taxon>Oceanospirillales</taxon>
        <taxon>Oceanospirillaceae</taxon>
        <taxon>Thalassolituus</taxon>
    </lineage>
</organism>
<protein>
    <submittedName>
        <fullName evidence="1">DNA repair protein RecO</fullName>
    </submittedName>
</protein>
<name>A0ABP9ZVI4_9GAMM</name>
<dbReference type="InterPro" id="IPR003717">
    <property type="entry name" value="RecO"/>
</dbReference>
<evidence type="ECO:0000313" key="1">
    <source>
        <dbReference type="EMBL" id="GAA6144140.1"/>
    </source>
</evidence>
<gene>
    <name evidence="1" type="primary">recO</name>
    <name evidence="1" type="ORF">NBRC116585_02570</name>
</gene>
<sequence>MKQCWLLRRQPLGETDWLADVFTRDSGIVLGTFNGKGVANGKGSTPDMHQLFKADFAYSQSLPRFKVIESSAPAELKDEALVCALYLDELLLQLLPREEPADALFDLYQQAITHLKSGQRADVWLRVFEQQLLLRAGYGVQWQTDSAGHPIAPQCYYDYEVGAGFSISEKGAWSGQQLLDAGQGDFLKPGVLRTARLVLRETIDHFISRPLVSRELIGSIRGR</sequence>
<dbReference type="SUPFAM" id="SSF57863">
    <property type="entry name" value="ArfGap/RecO-like zinc finger"/>
    <property type="match status" value="1"/>
</dbReference>
<dbReference type="PANTHER" id="PTHR33991">
    <property type="entry name" value="DNA REPAIR PROTEIN RECO"/>
    <property type="match status" value="1"/>
</dbReference>